<evidence type="ECO:0000313" key="3">
    <source>
        <dbReference type="Proteomes" id="UP001066276"/>
    </source>
</evidence>
<feature type="compositionally biased region" description="Basic and acidic residues" evidence="1">
    <location>
        <begin position="30"/>
        <end position="44"/>
    </location>
</feature>
<sequence>MVAGNWKDDEPERKEFQRDRKRGAPNGDTVGDRKKDQTDRHRSTLETPALGQRFPRNRMRVGGVSREVTVPSCCTATLPEEHG</sequence>
<organism evidence="2 3">
    <name type="scientific">Pleurodeles waltl</name>
    <name type="common">Iberian ribbed newt</name>
    <dbReference type="NCBI Taxonomy" id="8319"/>
    <lineage>
        <taxon>Eukaryota</taxon>
        <taxon>Metazoa</taxon>
        <taxon>Chordata</taxon>
        <taxon>Craniata</taxon>
        <taxon>Vertebrata</taxon>
        <taxon>Euteleostomi</taxon>
        <taxon>Amphibia</taxon>
        <taxon>Batrachia</taxon>
        <taxon>Caudata</taxon>
        <taxon>Salamandroidea</taxon>
        <taxon>Salamandridae</taxon>
        <taxon>Pleurodelinae</taxon>
        <taxon>Pleurodeles</taxon>
    </lineage>
</organism>
<name>A0AAV7NDE1_PLEWA</name>
<feature type="region of interest" description="Disordered" evidence="1">
    <location>
        <begin position="1"/>
        <end position="63"/>
    </location>
</feature>
<comment type="caution">
    <text evidence="2">The sequence shown here is derived from an EMBL/GenBank/DDBJ whole genome shotgun (WGS) entry which is preliminary data.</text>
</comment>
<keyword evidence="3" id="KW-1185">Reference proteome</keyword>
<protein>
    <submittedName>
        <fullName evidence="2">Uncharacterized protein</fullName>
    </submittedName>
</protein>
<proteinExistence type="predicted"/>
<evidence type="ECO:0000256" key="1">
    <source>
        <dbReference type="SAM" id="MobiDB-lite"/>
    </source>
</evidence>
<reference evidence="2" key="1">
    <citation type="journal article" date="2022" name="bioRxiv">
        <title>Sequencing and chromosome-scale assembly of the giantPleurodeles waltlgenome.</title>
        <authorList>
            <person name="Brown T."/>
            <person name="Elewa A."/>
            <person name="Iarovenko S."/>
            <person name="Subramanian E."/>
            <person name="Araus A.J."/>
            <person name="Petzold A."/>
            <person name="Susuki M."/>
            <person name="Suzuki K.-i.T."/>
            <person name="Hayashi T."/>
            <person name="Toyoda A."/>
            <person name="Oliveira C."/>
            <person name="Osipova E."/>
            <person name="Leigh N.D."/>
            <person name="Simon A."/>
            <person name="Yun M.H."/>
        </authorList>
    </citation>
    <scope>NUCLEOTIDE SEQUENCE</scope>
    <source>
        <strain evidence="2">20211129_DDA</strain>
        <tissue evidence="2">Liver</tissue>
    </source>
</reference>
<dbReference type="AlphaFoldDB" id="A0AAV7NDE1"/>
<feature type="compositionally biased region" description="Basic and acidic residues" evidence="1">
    <location>
        <begin position="1"/>
        <end position="18"/>
    </location>
</feature>
<dbReference type="Proteomes" id="UP001066276">
    <property type="component" value="Chromosome 8"/>
</dbReference>
<accession>A0AAV7NDE1</accession>
<dbReference type="EMBL" id="JANPWB010000012">
    <property type="protein sequence ID" value="KAJ1114102.1"/>
    <property type="molecule type" value="Genomic_DNA"/>
</dbReference>
<evidence type="ECO:0000313" key="2">
    <source>
        <dbReference type="EMBL" id="KAJ1114102.1"/>
    </source>
</evidence>
<gene>
    <name evidence="2" type="ORF">NDU88_002341</name>
</gene>